<protein>
    <submittedName>
        <fullName evidence="2">Uncharacterized protein</fullName>
    </submittedName>
</protein>
<dbReference type="Proteomes" id="UP000009172">
    <property type="component" value="Unassembled WGS sequence"/>
</dbReference>
<keyword evidence="3" id="KW-1185">Reference proteome</keyword>
<accession>F2RZT0</accession>
<reference evidence="3" key="1">
    <citation type="journal article" date="2012" name="MBio">
        <title>Comparative genome analysis of Trichophyton rubrum and related dermatophytes reveals candidate genes involved in infection.</title>
        <authorList>
            <person name="Martinez D.A."/>
            <person name="Oliver B.G."/>
            <person name="Graeser Y."/>
            <person name="Goldberg J.M."/>
            <person name="Li W."/>
            <person name="Martinez-Rossi N.M."/>
            <person name="Monod M."/>
            <person name="Shelest E."/>
            <person name="Barton R.C."/>
            <person name="Birch E."/>
            <person name="Brakhage A.A."/>
            <person name="Chen Z."/>
            <person name="Gurr S.J."/>
            <person name="Heiman D."/>
            <person name="Heitman J."/>
            <person name="Kosti I."/>
            <person name="Rossi A."/>
            <person name="Saif S."/>
            <person name="Samalova M."/>
            <person name="Saunders C.W."/>
            <person name="Shea T."/>
            <person name="Summerbell R.C."/>
            <person name="Xu J."/>
            <person name="Young S."/>
            <person name="Zeng Q."/>
            <person name="Birren B.W."/>
            <person name="Cuomo C.A."/>
            <person name="White T.C."/>
        </authorList>
    </citation>
    <scope>NUCLEOTIDE SEQUENCE [LARGE SCALE GENOMIC DNA]</scope>
    <source>
        <strain evidence="3">CBS 112818</strain>
    </source>
</reference>
<gene>
    <name evidence="2" type="ORF">TESG_04306</name>
</gene>
<dbReference type="HOGENOM" id="CLU_1939639_0_0_1"/>
<evidence type="ECO:0000313" key="2">
    <source>
        <dbReference type="EMBL" id="EGD96879.1"/>
    </source>
</evidence>
<name>F2RZT0_TRIT1</name>
<proteinExistence type="predicted"/>
<sequence length="130" mass="14622">MQMQMQTIDQYSSSLPAPSMEPVPRGHVERTMLSSFQPAFVAPLSATEQAEHIRGIYWEHDYALEERAAALVPMPGRSLCAVQSTEYTTPHSGRDRWMSKAAGGKQVPTVWREFCQPKQEPWVMCPPGLC</sequence>
<feature type="region of interest" description="Disordered" evidence="1">
    <location>
        <begin position="1"/>
        <end position="23"/>
    </location>
</feature>
<evidence type="ECO:0000313" key="3">
    <source>
        <dbReference type="Proteomes" id="UP000009172"/>
    </source>
</evidence>
<evidence type="ECO:0000256" key="1">
    <source>
        <dbReference type="SAM" id="MobiDB-lite"/>
    </source>
</evidence>
<organism evidence="2 3">
    <name type="scientific">Trichophyton tonsurans (strain CBS 112818)</name>
    <name type="common">Scalp ringworm fungus</name>
    <dbReference type="NCBI Taxonomy" id="647933"/>
    <lineage>
        <taxon>Eukaryota</taxon>
        <taxon>Fungi</taxon>
        <taxon>Dikarya</taxon>
        <taxon>Ascomycota</taxon>
        <taxon>Pezizomycotina</taxon>
        <taxon>Eurotiomycetes</taxon>
        <taxon>Eurotiomycetidae</taxon>
        <taxon>Onygenales</taxon>
        <taxon>Arthrodermataceae</taxon>
        <taxon>Trichophyton</taxon>
    </lineage>
</organism>
<feature type="compositionally biased region" description="Polar residues" evidence="1">
    <location>
        <begin position="1"/>
        <end position="16"/>
    </location>
</feature>
<dbReference type="AlphaFoldDB" id="F2RZT0"/>
<dbReference type="EMBL" id="GG698497">
    <property type="protein sequence ID" value="EGD96879.1"/>
    <property type="molecule type" value="Genomic_DNA"/>
</dbReference>